<protein>
    <submittedName>
        <fullName evidence="5">Glycosyltransferase family 4 protein</fullName>
    </submittedName>
</protein>
<sequence length="357" mass="37207">MKEPSSPTAASTALCFGALALRPNGAGVATYQRELLPRLAELLPGTALSALVQADAVPVLPPGVTARARPVAAGARRAWHGFAPLRAVEVFHGLDVDVPLVGPRASVSTVHDLSVFDVPWAFSRFRARGERLLVRGALRRADLLIAVSEFTAERIADRFGREAVVVPLAPAAWARVPDAAAVERVRTRFALPERFVLQVGTVEPRKQVALLAEVARALDVPLVLAGAGSDGPDAPAGAHGLGYVDLADLPALYAAATVVAYCSQYEGFGLPPVEAMACGGAVVASAVGALPQVCGDGAVLVEPATTDAWARALRPLLHDAAANRELRERGLIAMAKLSWQATAEATVAAYRTAGLLP</sequence>
<comment type="caution">
    <text evidence="5">The sequence shown here is derived from an EMBL/GenBank/DDBJ whole genome shotgun (WGS) entry which is preliminary data.</text>
</comment>
<reference evidence="6" key="1">
    <citation type="journal article" date="2019" name="Int. J. Syst. Evol. Microbiol.">
        <title>The Global Catalogue of Microorganisms (GCM) 10K type strain sequencing project: providing services to taxonomists for standard genome sequencing and annotation.</title>
        <authorList>
            <consortium name="The Broad Institute Genomics Platform"/>
            <consortium name="The Broad Institute Genome Sequencing Center for Infectious Disease"/>
            <person name="Wu L."/>
            <person name="Ma J."/>
        </authorList>
    </citation>
    <scope>NUCLEOTIDE SEQUENCE [LARGE SCALE GENOMIC DNA]</scope>
    <source>
        <strain evidence="6">CGMCC 4.7204</strain>
    </source>
</reference>
<proteinExistence type="predicted"/>
<dbReference type="InterPro" id="IPR028098">
    <property type="entry name" value="Glyco_trans_4-like_N"/>
</dbReference>
<gene>
    <name evidence="5" type="ORF">ACFOW8_24285</name>
</gene>
<dbReference type="SUPFAM" id="SSF53756">
    <property type="entry name" value="UDP-Glycosyltransferase/glycogen phosphorylase"/>
    <property type="match status" value="1"/>
</dbReference>
<feature type="domain" description="Glycosyltransferase subfamily 4-like N-terminal" evidence="4">
    <location>
        <begin position="103"/>
        <end position="167"/>
    </location>
</feature>
<dbReference type="CDD" id="cd03809">
    <property type="entry name" value="GT4_MtfB-like"/>
    <property type="match status" value="1"/>
</dbReference>
<keyword evidence="6" id="KW-1185">Reference proteome</keyword>
<evidence type="ECO:0000256" key="2">
    <source>
        <dbReference type="ARBA" id="ARBA00022679"/>
    </source>
</evidence>
<keyword evidence="1" id="KW-0328">Glycosyltransferase</keyword>
<dbReference type="RefSeq" id="WP_378553775.1">
    <property type="nucleotide sequence ID" value="NZ_JBHSBA010000015.1"/>
</dbReference>
<organism evidence="5 6">
    <name type="scientific">Nocardia rhizosphaerae</name>
    <dbReference type="NCBI Taxonomy" id="1691571"/>
    <lineage>
        <taxon>Bacteria</taxon>
        <taxon>Bacillati</taxon>
        <taxon>Actinomycetota</taxon>
        <taxon>Actinomycetes</taxon>
        <taxon>Mycobacteriales</taxon>
        <taxon>Nocardiaceae</taxon>
        <taxon>Nocardia</taxon>
    </lineage>
</organism>
<dbReference type="Pfam" id="PF13439">
    <property type="entry name" value="Glyco_transf_4"/>
    <property type="match status" value="1"/>
</dbReference>
<evidence type="ECO:0000313" key="5">
    <source>
        <dbReference type="EMBL" id="MFC4128049.1"/>
    </source>
</evidence>
<evidence type="ECO:0000256" key="1">
    <source>
        <dbReference type="ARBA" id="ARBA00022676"/>
    </source>
</evidence>
<feature type="domain" description="Glycosyl transferase family 1" evidence="3">
    <location>
        <begin position="187"/>
        <end position="329"/>
    </location>
</feature>
<evidence type="ECO:0000259" key="3">
    <source>
        <dbReference type="Pfam" id="PF00534"/>
    </source>
</evidence>
<dbReference type="Gene3D" id="3.40.50.2000">
    <property type="entry name" value="Glycogen Phosphorylase B"/>
    <property type="match status" value="2"/>
</dbReference>
<accession>A0ABV8LCI6</accession>
<dbReference type="Proteomes" id="UP001595767">
    <property type="component" value="Unassembled WGS sequence"/>
</dbReference>
<name>A0ABV8LCI6_9NOCA</name>
<dbReference type="Pfam" id="PF00534">
    <property type="entry name" value="Glycos_transf_1"/>
    <property type="match status" value="1"/>
</dbReference>
<evidence type="ECO:0000259" key="4">
    <source>
        <dbReference type="Pfam" id="PF13439"/>
    </source>
</evidence>
<keyword evidence="2" id="KW-0808">Transferase</keyword>
<evidence type="ECO:0000313" key="6">
    <source>
        <dbReference type="Proteomes" id="UP001595767"/>
    </source>
</evidence>
<dbReference type="InterPro" id="IPR001296">
    <property type="entry name" value="Glyco_trans_1"/>
</dbReference>
<dbReference type="PANTHER" id="PTHR46401">
    <property type="entry name" value="GLYCOSYLTRANSFERASE WBBK-RELATED"/>
    <property type="match status" value="1"/>
</dbReference>
<dbReference type="EMBL" id="JBHSBA010000015">
    <property type="protein sequence ID" value="MFC4128049.1"/>
    <property type="molecule type" value="Genomic_DNA"/>
</dbReference>
<dbReference type="PANTHER" id="PTHR46401:SF2">
    <property type="entry name" value="GLYCOSYLTRANSFERASE WBBK-RELATED"/>
    <property type="match status" value="1"/>
</dbReference>